<evidence type="ECO:0000256" key="3">
    <source>
        <dbReference type="ARBA" id="ARBA00022692"/>
    </source>
</evidence>
<dbReference type="GO" id="GO:0044341">
    <property type="term" value="P:sodium-dependent phosphate transport"/>
    <property type="evidence" value="ECO:0007669"/>
    <property type="project" value="InterPro"/>
</dbReference>
<gene>
    <name evidence="8" type="ORF">ENX16_03560</name>
</gene>
<reference evidence="8" key="1">
    <citation type="journal article" date="2020" name="mSystems">
        <title>Genome- and Community-Level Interaction Insights into Carbon Utilization and Element Cycling Functions of Hydrothermarchaeota in Hydrothermal Sediment.</title>
        <authorList>
            <person name="Zhou Z."/>
            <person name="Liu Y."/>
            <person name="Xu W."/>
            <person name="Pan J."/>
            <person name="Luo Z.H."/>
            <person name="Li M."/>
        </authorList>
    </citation>
    <scope>NUCLEOTIDE SEQUENCE [LARGE SCALE GENOMIC DNA]</scope>
    <source>
        <strain evidence="8">SpSt-914</strain>
    </source>
</reference>
<dbReference type="EMBL" id="DTMZ01000079">
    <property type="protein sequence ID" value="HGD13137.1"/>
    <property type="molecule type" value="Genomic_DNA"/>
</dbReference>
<dbReference type="Gene3D" id="1.20.58.220">
    <property type="entry name" value="Phosphate transport system protein phou homolog 2, domain 2"/>
    <property type="match status" value="1"/>
</dbReference>
<dbReference type="Pfam" id="PF01895">
    <property type="entry name" value="PhoU"/>
    <property type="match status" value="2"/>
</dbReference>
<dbReference type="NCBIfam" id="NF037997">
    <property type="entry name" value="Na_Pi_symport"/>
    <property type="match status" value="1"/>
</dbReference>
<evidence type="ECO:0000256" key="4">
    <source>
        <dbReference type="ARBA" id="ARBA00022989"/>
    </source>
</evidence>
<feature type="transmembrane region" description="Helical" evidence="6">
    <location>
        <begin position="181"/>
        <end position="199"/>
    </location>
</feature>
<comment type="caution">
    <text evidence="8">The sequence shown here is derived from an EMBL/GenBank/DDBJ whole genome shotgun (WGS) entry which is preliminary data.</text>
</comment>
<evidence type="ECO:0000256" key="6">
    <source>
        <dbReference type="SAM" id="Phobius"/>
    </source>
</evidence>
<feature type="transmembrane region" description="Helical" evidence="6">
    <location>
        <begin position="205"/>
        <end position="230"/>
    </location>
</feature>
<organism evidence="8">
    <name type="scientific">candidate division WOR-3 bacterium</name>
    <dbReference type="NCBI Taxonomy" id="2052148"/>
    <lineage>
        <taxon>Bacteria</taxon>
        <taxon>Bacteria division WOR-3</taxon>
    </lineage>
</organism>
<sequence>MRLILISLLVSLGVSASRKLDGIQLRFATVAGEDISGNNQAGEVGTELARPLCVQVFQRGLPVANVPVRFSVLREPDENKYLGSQQCRVSDTLVMTDHLGLARVSLFLGSFPGDYLIKVEAGGDELIFAVKGLKRGWVFLAFLEIIGGMAIFLFGLYYGSKGLRRLAGDRLRQVIFSLTQNRVLGLVVGVVVTVIFQSSNATVSLLISLASAGLMSLSQSLGVILGADIGTTFTVQLLSFRIYDFALLAVAMGLILMNINWRFRDCGQIVFGFGLVFFSLKIVLGAIEPIKFVPQIQEVVQASSLHPLYSFMIALFFTALLRSSAATIGIMVGLSFSGLVELRNAIPFLLGANTGSGLSSLWSAFKGTAEGKRVAVAQAIFKIVTVLVVLPFVPVLVKIFPRTSPLVARQIANAHTFINIISALIFLPFLGLLTKLLERMVPDREFEKMAPRYLNPAALGSPELAMAQATREILRMGEIVQAMLTSALKVFLEGDKEGCRQLAAEDDRVDRLEVEITSFLSKLSMESLSPENFRRVRALFYITDELEHIADIVSKNIIVYTRKKINQNLAFSSAGEEEIKNFHQQVLQNFSLAINCLATWDVKMAEQVVEKRAWGVAKKQELHNHHLERLSQGLKETIDTSTIHLDLISDLERINFHCSQIGAAITGIK</sequence>
<evidence type="ECO:0000256" key="2">
    <source>
        <dbReference type="ARBA" id="ARBA00022475"/>
    </source>
</evidence>
<dbReference type="PANTHER" id="PTHR10010">
    <property type="entry name" value="SOLUTE CARRIER FAMILY 34 SODIUM PHOSPHATE , MEMBER 2-RELATED"/>
    <property type="match status" value="1"/>
</dbReference>
<dbReference type="InterPro" id="IPR003841">
    <property type="entry name" value="Na/Pi_transpt"/>
</dbReference>
<dbReference type="AlphaFoldDB" id="A0A7V3PTN5"/>
<feature type="transmembrane region" description="Helical" evidence="6">
    <location>
        <begin position="417"/>
        <end position="437"/>
    </location>
</feature>
<evidence type="ECO:0000313" key="8">
    <source>
        <dbReference type="EMBL" id="HGD13137.1"/>
    </source>
</evidence>
<dbReference type="InterPro" id="IPR038078">
    <property type="entry name" value="PhoU-like_sf"/>
</dbReference>
<keyword evidence="4 6" id="KW-1133">Transmembrane helix</keyword>
<feature type="transmembrane region" description="Helical" evidence="6">
    <location>
        <begin position="269"/>
        <end position="287"/>
    </location>
</feature>
<dbReference type="SUPFAM" id="SSF109755">
    <property type="entry name" value="PhoU-like"/>
    <property type="match status" value="1"/>
</dbReference>
<accession>A0A7V3PTN5</accession>
<keyword evidence="2" id="KW-1003">Cell membrane</keyword>
<evidence type="ECO:0000256" key="5">
    <source>
        <dbReference type="ARBA" id="ARBA00023136"/>
    </source>
</evidence>
<keyword evidence="3 6" id="KW-0812">Transmembrane</keyword>
<keyword evidence="5 6" id="KW-0472">Membrane</keyword>
<protein>
    <submittedName>
        <fullName evidence="8">Na/Pi cotransporter family protein</fullName>
    </submittedName>
</protein>
<dbReference type="Pfam" id="PF02690">
    <property type="entry name" value="Na_Pi_cotrans"/>
    <property type="match status" value="2"/>
</dbReference>
<feature type="domain" description="PhoU" evidence="7">
    <location>
        <begin position="473"/>
        <end position="553"/>
    </location>
</feature>
<name>A0A7V3PTN5_UNCW3</name>
<feature type="domain" description="PhoU" evidence="7">
    <location>
        <begin position="581"/>
        <end position="662"/>
    </location>
</feature>
<dbReference type="GO" id="GO:0005886">
    <property type="term" value="C:plasma membrane"/>
    <property type="evidence" value="ECO:0007669"/>
    <property type="project" value="UniProtKB-SubCell"/>
</dbReference>
<evidence type="ECO:0000259" key="7">
    <source>
        <dbReference type="Pfam" id="PF01895"/>
    </source>
</evidence>
<dbReference type="InterPro" id="IPR026022">
    <property type="entry name" value="PhoU_dom"/>
</dbReference>
<feature type="transmembrane region" description="Helical" evidence="6">
    <location>
        <begin position="242"/>
        <end position="263"/>
    </location>
</feature>
<dbReference type="PANTHER" id="PTHR10010:SF46">
    <property type="entry name" value="SODIUM-DEPENDENT PHOSPHATE TRANSPORT PROTEIN 2B"/>
    <property type="match status" value="1"/>
</dbReference>
<evidence type="ECO:0000256" key="1">
    <source>
        <dbReference type="ARBA" id="ARBA00004651"/>
    </source>
</evidence>
<dbReference type="GO" id="GO:0005436">
    <property type="term" value="F:sodium:phosphate symporter activity"/>
    <property type="evidence" value="ECO:0007669"/>
    <property type="project" value="InterPro"/>
</dbReference>
<feature type="transmembrane region" description="Helical" evidence="6">
    <location>
        <begin position="376"/>
        <end position="397"/>
    </location>
</feature>
<comment type="subcellular location">
    <subcellularLocation>
        <location evidence="1">Cell membrane</location>
        <topology evidence="1">Multi-pass membrane protein</topology>
    </subcellularLocation>
</comment>
<proteinExistence type="predicted"/>
<feature type="transmembrane region" description="Helical" evidence="6">
    <location>
        <begin position="137"/>
        <end position="160"/>
    </location>
</feature>
<feature type="transmembrane region" description="Helical" evidence="6">
    <location>
        <begin position="308"/>
        <end position="333"/>
    </location>
</feature>